<evidence type="ECO:0000313" key="2">
    <source>
        <dbReference type="EMBL" id="KRK18976.1"/>
    </source>
</evidence>
<dbReference type="InterPro" id="IPR015077">
    <property type="entry name" value="DUF1858"/>
</dbReference>
<dbReference type="Proteomes" id="UP000051181">
    <property type="component" value="Unassembled WGS sequence"/>
</dbReference>
<accession>A0A0R1FBC3</accession>
<evidence type="ECO:0000313" key="3">
    <source>
        <dbReference type="Proteomes" id="UP000051181"/>
    </source>
</evidence>
<organism evidence="2 3">
    <name type="scientific">Loigolactobacillus coryniformis subsp. coryniformis KCTC 3167 = DSM 20001</name>
    <dbReference type="NCBI Taxonomy" id="913848"/>
    <lineage>
        <taxon>Bacteria</taxon>
        <taxon>Bacillati</taxon>
        <taxon>Bacillota</taxon>
        <taxon>Bacilli</taxon>
        <taxon>Lactobacillales</taxon>
        <taxon>Lactobacillaceae</taxon>
        <taxon>Loigolactobacillus</taxon>
    </lineage>
</organism>
<dbReference type="SUPFAM" id="SSF140683">
    <property type="entry name" value="SP0561-like"/>
    <property type="match status" value="1"/>
</dbReference>
<protein>
    <recommendedName>
        <fullName evidence="1">DUF1858 domain-containing protein</fullName>
    </recommendedName>
</protein>
<proteinExistence type="predicted"/>
<comment type="caution">
    <text evidence="2">The sequence shown here is derived from an EMBL/GenBank/DDBJ whole genome shotgun (WGS) entry which is preliminary data.</text>
</comment>
<evidence type="ECO:0000259" key="1">
    <source>
        <dbReference type="Pfam" id="PF08984"/>
    </source>
</evidence>
<dbReference type="eggNOG" id="COG2461">
    <property type="taxonomic scope" value="Bacteria"/>
</dbReference>
<dbReference type="EMBL" id="AZCN01000005">
    <property type="protein sequence ID" value="KRK18976.1"/>
    <property type="molecule type" value="Genomic_DNA"/>
</dbReference>
<dbReference type="Pfam" id="PF08984">
    <property type="entry name" value="DUF1858"/>
    <property type="match status" value="1"/>
</dbReference>
<gene>
    <name evidence="2" type="ORF">FD22_GL001763</name>
</gene>
<dbReference type="PATRIC" id="fig|913848.6.peg.1806"/>
<dbReference type="Gene3D" id="1.10.3910.10">
    <property type="entry name" value="SP0561-like"/>
    <property type="match status" value="1"/>
</dbReference>
<feature type="domain" description="DUF1858" evidence="1">
    <location>
        <begin position="20"/>
        <end position="77"/>
    </location>
</feature>
<reference evidence="2 3" key="1">
    <citation type="journal article" date="2015" name="Genome Announc.">
        <title>Expanding the biotechnology potential of lactobacilli through comparative genomics of 213 strains and associated genera.</title>
        <authorList>
            <person name="Sun Z."/>
            <person name="Harris H.M."/>
            <person name="McCann A."/>
            <person name="Guo C."/>
            <person name="Argimon S."/>
            <person name="Zhang W."/>
            <person name="Yang X."/>
            <person name="Jeffery I.B."/>
            <person name="Cooney J.C."/>
            <person name="Kagawa T.F."/>
            <person name="Liu W."/>
            <person name="Song Y."/>
            <person name="Salvetti E."/>
            <person name="Wrobel A."/>
            <person name="Rasinkangas P."/>
            <person name="Parkhill J."/>
            <person name="Rea M.C."/>
            <person name="O'Sullivan O."/>
            <person name="Ritari J."/>
            <person name="Douillard F.P."/>
            <person name="Paul Ross R."/>
            <person name="Yang R."/>
            <person name="Briner A.E."/>
            <person name="Felis G.E."/>
            <person name="de Vos W.M."/>
            <person name="Barrangou R."/>
            <person name="Klaenhammer T.R."/>
            <person name="Caufield P.W."/>
            <person name="Cui Y."/>
            <person name="Zhang H."/>
            <person name="O'Toole P.W."/>
        </authorList>
    </citation>
    <scope>NUCLEOTIDE SEQUENCE [LARGE SCALE GENOMIC DNA]</scope>
    <source>
        <strain evidence="2 3">DSM 20001</strain>
    </source>
</reference>
<sequence>MAHVKLTTVLKGDRHMATLDLQQSVYELVTAHPEVADVLYEIGLKDIKNPAILNTMGRFMTIPKGAAMKKVPLAQIVAKLEAKGFEVINDAGN</sequence>
<name>A0A0R1FBC3_9LACO</name>
<dbReference type="AlphaFoldDB" id="A0A0R1FBC3"/>
<dbReference type="InterPro" id="IPR038062">
    <property type="entry name" value="ScdA-like_N_sf"/>
</dbReference>